<reference evidence="2" key="2">
    <citation type="submission" date="2019-10" db="EMBL/GenBank/DDBJ databases">
        <authorList>
            <consortium name="NCBI Pathogen Detection Project"/>
        </authorList>
    </citation>
    <scope>NUCLEOTIDE SEQUENCE</scope>
    <source>
        <strain evidence="2">Salmonella enterica</strain>
    </source>
</reference>
<dbReference type="InterPro" id="IPR053802">
    <property type="entry name" value="DUF6950"/>
</dbReference>
<proteinExistence type="predicted"/>
<name>A0A3U4W9B8_SALET</name>
<organism evidence="2">
    <name type="scientific">Salmonella enterica I</name>
    <dbReference type="NCBI Taxonomy" id="59201"/>
    <lineage>
        <taxon>Bacteria</taxon>
        <taxon>Pseudomonadati</taxon>
        <taxon>Pseudomonadota</taxon>
        <taxon>Gammaproteobacteria</taxon>
        <taxon>Enterobacterales</taxon>
        <taxon>Enterobacteriaceae</taxon>
        <taxon>Salmonella</taxon>
    </lineage>
</organism>
<protein>
    <submittedName>
        <fullName evidence="2">Ornithine carbamoyltransferase</fullName>
    </submittedName>
</protein>
<dbReference type="Pfam" id="PF22262">
    <property type="entry name" value="DUF6950"/>
    <property type="match status" value="1"/>
</dbReference>
<comment type="caution">
    <text evidence="2">The sequence shown here is derived from an EMBL/GenBank/DDBJ whole genome shotgun (WGS) entry which is preliminary data.</text>
</comment>
<keyword evidence="2" id="KW-0808">Transferase</keyword>
<dbReference type="RefSeq" id="WP_051129207.1">
    <property type="nucleotide sequence ID" value="NZ_CP033384.2"/>
</dbReference>
<dbReference type="EMBL" id="DAAGAO010000001">
    <property type="protein sequence ID" value="HAB2269564.1"/>
    <property type="molecule type" value="Genomic_DNA"/>
</dbReference>
<gene>
    <name evidence="2" type="ORF">GB338_00805</name>
</gene>
<evidence type="ECO:0000313" key="2">
    <source>
        <dbReference type="EMBL" id="HAB2269564.1"/>
    </source>
</evidence>
<feature type="domain" description="DUF6950" evidence="1">
    <location>
        <begin position="3"/>
        <end position="106"/>
    </location>
</feature>
<reference evidence="2" key="1">
    <citation type="journal article" date="2018" name="Genome Biol.">
        <title>SKESA: strategic k-mer extension for scrupulous assemblies.</title>
        <authorList>
            <person name="Souvorov A."/>
            <person name="Agarwala R."/>
            <person name="Lipman D.J."/>
        </authorList>
    </citation>
    <scope>NUCLEOTIDE SEQUENCE</scope>
    <source>
        <strain evidence="2">Salmonella enterica</strain>
    </source>
</reference>
<dbReference type="GO" id="GO:0016740">
    <property type="term" value="F:transferase activity"/>
    <property type="evidence" value="ECO:0007669"/>
    <property type="project" value="UniProtKB-KW"/>
</dbReference>
<accession>A0A3U4W9B8</accession>
<evidence type="ECO:0000259" key="1">
    <source>
        <dbReference type="Pfam" id="PF22262"/>
    </source>
</evidence>
<sequence length="126" mass="14147">MDLFTIVSTALSTEYKLGTNDCNLMCLQVLDLRSGTDYSQIAKYKTIKAGVKQLQSLGFISTGDIIIKYSDPVELPIDGDIWISDDNPLIMGVVHSNRLIGVDEDHTHFKLIAIPRNGKFYRVRKN</sequence>
<dbReference type="AlphaFoldDB" id="A0A3U4W9B8"/>